<protein>
    <submittedName>
        <fullName evidence="2">Uncharacterized protein</fullName>
    </submittedName>
</protein>
<accession>A0AAU7DL46</accession>
<sequence>MRLLADAMSGMGAALLPVAAALLFEELTFGGLVRLLLAPWPLARKHGAPRGGMSPRCGRKEHTHVCGGGK</sequence>
<reference evidence="2" key="1">
    <citation type="submission" date="2023-03" db="EMBL/GenBank/DDBJ databases">
        <title>Edaphobacter sp.</title>
        <authorList>
            <person name="Huber K.J."/>
            <person name="Papendorf J."/>
            <person name="Pilke C."/>
            <person name="Bunk B."/>
            <person name="Sproeer C."/>
            <person name="Pester M."/>
        </authorList>
    </citation>
    <scope>NUCLEOTIDE SEQUENCE</scope>
    <source>
        <strain evidence="2">DSM 110680</strain>
    </source>
</reference>
<dbReference type="AlphaFoldDB" id="A0AAU7DL46"/>
<feature type="region of interest" description="Disordered" evidence="1">
    <location>
        <begin position="47"/>
        <end position="70"/>
    </location>
</feature>
<evidence type="ECO:0000256" key="1">
    <source>
        <dbReference type="SAM" id="MobiDB-lite"/>
    </source>
</evidence>
<evidence type="ECO:0000313" key="2">
    <source>
        <dbReference type="EMBL" id="XBH17795.1"/>
    </source>
</evidence>
<proteinExistence type="predicted"/>
<name>A0AAU7DL46_9BACT</name>
<dbReference type="RefSeq" id="WP_348263020.1">
    <property type="nucleotide sequence ID" value="NZ_CP121196.1"/>
</dbReference>
<dbReference type="EMBL" id="CP121196">
    <property type="protein sequence ID" value="XBH17795.1"/>
    <property type="molecule type" value="Genomic_DNA"/>
</dbReference>
<gene>
    <name evidence="2" type="ORF">P8935_00335</name>
</gene>
<organism evidence="2">
    <name type="scientific">Telmatobacter sp. DSM 110680</name>
    <dbReference type="NCBI Taxonomy" id="3036704"/>
    <lineage>
        <taxon>Bacteria</taxon>
        <taxon>Pseudomonadati</taxon>
        <taxon>Acidobacteriota</taxon>
        <taxon>Terriglobia</taxon>
        <taxon>Terriglobales</taxon>
        <taxon>Acidobacteriaceae</taxon>
        <taxon>Telmatobacter</taxon>
    </lineage>
</organism>